<evidence type="ECO:0000313" key="2">
    <source>
        <dbReference type="Proteomes" id="UP001501411"/>
    </source>
</evidence>
<name>A0ABP9B3X5_9SPHI</name>
<reference evidence="2" key="1">
    <citation type="journal article" date="2019" name="Int. J. Syst. Evol. Microbiol.">
        <title>The Global Catalogue of Microorganisms (GCM) 10K type strain sequencing project: providing services to taxonomists for standard genome sequencing and annotation.</title>
        <authorList>
            <consortium name="The Broad Institute Genomics Platform"/>
            <consortium name="The Broad Institute Genome Sequencing Center for Infectious Disease"/>
            <person name="Wu L."/>
            <person name="Ma J."/>
        </authorList>
    </citation>
    <scope>NUCLEOTIDE SEQUENCE [LARGE SCALE GENOMIC DNA]</scope>
    <source>
        <strain evidence="2">JCM 18200</strain>
    </source>
</reference>
<gene>
    <name evidence="1" type="ORF">GCM10023231_17030</name>
</gene>
<proteinExistence type="predicted"/>
<keyword evidence="2" id="KW-1185">Reference proteome</keyword>
<dbReference type="EMBL" id="BAABIQ010000018">
    <property type="protein sequence ID" value="GAA4789619.1"/>
    <property type="molecule type" value="Genomic_DNA"/>
</dbReference>
<accession>A0ABP9B3X5</accession>
<protein>
    <submittedName>
        <fullName evidence="1">Uncharacterized protein</fullName>
    </submittedName>
</protein>
<dbReference type="RefSeq" id="WP_345231344.1">
    <property type="nucleotide sequence ID" value="NZ_BAABIQ010000018.1"/>
</dbReference>
<evidence type="ECO:0000313" key="1">
    <source>
        <dbReference type="EMBL" id="GAA4789619.1"/>
    </source>
</evidence>
<comment type="caution">
    <text evidence="1">The sequence shown here is derived from an EMBL/GenBank/DDBJ whole genome shotgun (WGS) entry which is preliminary data.</text>
</comment>
<sequence>MTQFSSSTIDDAVAYAMKNKVTHVFGKAAHNLDPLVTKLGGQENTFRAVLNAANGKLPVSGVFNNVSVNVGGYNVIIRGSVVNGVPKIGTMFIP</sequence>
<organism evidence="1 2">
    <name type="scientific">Olivibacter ginsenosidimutans</name>
    <dbReference type="NCBI Taxonomy" id="1176537"/>
    <lineage>
        <taxon>Bacteria</taxon>
        <taxon>Pseudomonadati</taxon>
        <taxon>Bacteroidota</taxon>
        <taxon>Sphingobacteriia</taxon>
        <taxon>Sphingobacteriales</taxon>
        <taxon>Sphingobacteriaceae</taxon>
        <taxon>Olivibacter</taxon>
    </lineage>
</organism>
<dbReference type="Proteomes" id="UP001501411">
    <property type="component" value="Unassembled WGS sequence"/>
</dbReference>